<reference evidence="7 8" key="1">
    <citation type="submission" date="2018-06" db="EMBL/GenBank/DDBJ databases">
        <title>Genome Sequence of the Brown Rot Fungal Pathogen Monilinia fructigena.</title>
        <authorList>
            <person name="Landi L."/>
            <person name="De Miccolis Angelini R.M."/>
            <person name="Pollastro S."/>
            <person name="Abate D."/>
            <person name="Faretra F."/>
            <person name="Romanazzi G."/>
        </authorList>
    </citation>
    <scope>NUCLEOTIDE SEQUENCE [LARGE SCALE GENOMIC DNA]</scope>
    <source>
        <strain evidence="7 8">Mfrg269</strain>
    </source>
</reference>
<dbReference type="InterPro" id="IPR050829">
    <property type="entry name" value="CorA_MIT"/>
</dbReference>
<keyword evidence="8" id="KW-1185">Reference proteome</keyword>
<protein>
    <submittedName>
        <fullName evidence="7">Uncharacterized protein</fullName>
    </submittedName>
</protein>
<dbReference type="Gene3D" id="1.20.58.340">
    <property type="entry name" value="Magnesium transport protein CorA, transmembrane region"/>
    <property type="match status" value="1"/>
</dbReference>
<organism evidence="7 8">
    <name type="scientific">Monilinia fructigena</name>
    <dbReference type="NCBI Taxonomy" id="38457"/>
    <lineage>
        <taxon>Eukaryota</taxon>
        <taxon>Fungi</taxon>
        <taxon>Dikarya</taxon>
        <taxon>Ascomycota</taxon>
        <taxon>Pezizomycotina</taxon>
        <taxon>Leotiomycetes</taxon>
        <taxon>Helotiales</taxon>
        <taxon>Sclerotiniaceae</taxon>
        <taxon>Monilinia</taxon>
    </lineage>
</organism>
<feature type="compositionally biased region" description="Polar residues" evidence="5">
    <location>
        <begin position="910"/>
        <end position="923"/>
    </location>
</feature>
<feature type="compositionally biased region" description="Low complexity" evidence="5">
    <location>
        <begin position="672"/>
        <end position="689"/>
    </location>
</feature>
<accession>A0A395IKH2</accession>
<proteinExistence type="predicted"/>
<evidence type="ECO:0000256" key="6">
    <source>
        <dbReference type="SAM" id="Phobius"/>
    </source>
</evidence>
<keyword evidence="3 6" id="KW-1133">Transmembrane helix</keyword>
<feature type="transmembrane region" description="Helical" evidence="6">
    <location>
        <begin position="766"/>
        <end position="788"/>
    </location>
</feature>
<keyword evidence="4 6" id="KW-0472">Membrane</keyword>
<feature type="region of interest" description="Disordered" evidence="5">
    <location>
        <begin position="1"/>
        <end position="26"/>
    </location>
</feature>
<dbReference type="GO" id="GO:0046873">
    <property type="term" value="F:metal ion transmembrane transporter activity"/>
    <property type="evidence" value="ECO:0007669"/>
    <property type="project" value="InterPro"/>
</dbReference>
<name>A0A395IKH2_9HELO</name>
<feature type="compositionally biased region" description="Basic and acidic residues" evidence="5">
    <location>
        <begin position="924"/>
        <end position="939"/>
    </location>
</feature>
<feature type="transmembrane region" description="Helical" evidence="6">
    <location>
        <begin position="809"/>
        <end position="826"/>
    </location>
</feature>
<comment type="caution">
    <text evidence="7">The sequence shown here is derived from an EMBL/GenBank/DDBJ whole genome shotgun (WGS) entry which is preliminary data.</text>
</comment>
<dbReference type="EMBL" id="QKRW01000037">
    <property type="protein sequence ID" value="RAL60755.1"/>
    <property type="molecule type" value="Genomic_DNA"/>
</dbReference>
<dbReference type="Pfam" id="PF01544">
    <property type="entry name" value="CorA"/>
    <property type="match status" value="1"/>
</dbReference>
<dbReference type="AlphaFoldDB" id="A0A395IKH2"/>
<evidence type="ECO:0000256" key="5">
    <source>
        <dbReference type="SAM" id="MobiDB-lite"/>
    </source>
</evidence>
<evidence type="ECO:0000313" key="8">
    <source>
        <dbReference type="Proteomes" id="UP000249056"/>
    </source>
</evidence>
<keyword evidence="2 6" id="KW-0812">Transmembrane</keyword>
<dbReference type="Proteomes" id="UP000249056">
    <property type="component" value="Unassembled WGS sequence"/>
</dbReference>
<dbReference type="InterPro" id="IPR045863">
    <property type="entry name" value="CorA_TM1_TM2"/>
</dbReference>
<dbReference type="InterPro" id="IPR002523">
    <property type="entry name" value="MgTranspt_CorA/ZnTranspt_ZntB"/>
</dbReference>
<dbReference type="PANTHER" id="PTHR47685:SF1">
    <property type="entry name" value="MAGNESIUM TRANSPORT PROTEIN CORA"/>
    <property type="match status" value="1"/>
</dbReference>
<feature type="transmembrane region" description="Helical" evidence="6">
    <location>
        <begin position="838"/>
        <end position="854"/>
    </location>
</feature>
<comment type="subcellular location">
    <subcellularLocation>
        <location evidence="1">Membrane</location>
        <topology evidence="1">Multi-pass membrane protein</topology>
    </subcellularLocation>
</comment>
<sequence>MAGSLPADLNVPNESANYESDTDDDDPLRVELRKRKDYAALFLRCRYNRRDKLKQGLSKDHQQQIQWEENRIAELRGVFSAQERNNLLLSELTNLKRKWQGQAVINWGYRVNVTREMELSGESAIPKKSIPDDSGYGFSVSKITLSRRKDHLSLSEKAPSFDSYKIKKYSLTEVLEPNPGDDPWKLHTTENEPVEMIRYFHFPANNMQWIEKAIRRHYKETPDNQPQTSKILSRELWTGQQHGTPSDPIHARHMRSQCSYLEVNNVVTGHHHSSRDRINNSIVLFMPYLHWEMDRKRSQMANLTKTLTTEHQKKQNDYRIRGGGKLADFVKENRNKFGLLYKTEANDIINSDASGPTNESTPRVITRGLLSKIKIKSPMSHDSSEDSEDPILIAKNSARKACGLFLMHVAKVYEAMELEPDIRLVHRHLNDDPPFHPRRTLDQSYYFKLKNTEPRDKDQVVYRGTKEGRKIHGSTRVVMVDQLWMYILDENTIITSFPRRLGHNKPDSSGVHRCIRSRLDNIRQGQINSIYDLALLIMNECSTLFFDRTKPIDERPEVLDIFANAIGYVSEMKTSAFELFWRHLQILSGQHLKINPEKARVYLNINPEGLLLREAHDIVEELRMMSHICMEQLKVTQIFSKALETINGQVEPMHEMTDLLSLMLYELQKKNSSSSNSNVSGNTSPTGTTRARANNPMIKRTIDRSLDLINTISNHHKELHQLEGSAREIAEQLRDLLTLKQQQASIIEATAALDRADESVHQGRSIMIFTVITIIFLPLSFMSSIFGMNAKEFTGSGNSEMSIREQFEYMFPISIALTLFFLYLALKTPSPKLIKLPSIMYFLTTLALSSYYGFTGKAKKWEELFIYMNTGAAMKKLPKKRRDNVGFAYRWCAAQKTKYLRRKLCEEPQTSQQTATINSSESQVETRENFYPKYGDTRPGDSTQGDGIV</sequence>
<dbReference type="OrthoDB" id="341259at2759"/>
<evidence type="ECO:0000256" key="2">
    <source>
        <dbReference type="ARBA" id="ARBA00022692"/>
    </source>
</evidence>
<dbReference type="SUPFAM" id="SSF144083">
    <property type="entry name" value="Magnesium transport protein CorA, transmembrane region"/>
    <property type="match status" value="1"/>
</dbReference>
<evidence type="ECO:0000313" key="7">
    <source>
        <dbReference type="EMBL" id="RAL60755.1"/>
    </source>
</evidence>
<dbReference type="GO" id="GO:0016020">
    <property type="term" value="C:membrane"/>
    <property type="evidence" value="ECO:0007669"/>
    <property type="project" value="UniProtKB-SubCell"/>
</dbReference>
<dbReference type="PANTHER" id="PTHR47685">
    <property type="entry name" value="MAGNESIUM TRANSPORT PROTEIN CORA"/>
    <property type="match status" value="1"/>
</dbReference>
<feature type="region of interest" description="Disordered" evidence="5">
    <location>
        <begin position="672"/>
        <end position="692"/>
    </location>
</feature>
<evidence type="ECO:0000256" key="1">
    <source>
        <dbReference type="ARBA" id="ARBA00004141"/>
    </source>
</evidence>
<gene>
    <name evidence="7" type="ORF">DID88_009860</name>
</gene>
<feature type="region of interest" description="Disordered" evidence="5">
    <location>
        <begin position="910"/>
        <end position="949"/>
    </location>
</feature>
<evidence type="ECO:0000256" key="3">
    <source>
        <dbReference type="ARBA" id="ARBA00022989"/>
    </source>
</evidence>
<feature type="compositionally biased region" description="Polar residues" evidence="5">
    <location>
        <begin position="940"/>
        <end position="949"/>
    </location>
</feature>
<evidence type="ECO:0000256" key="4">
    <source>
        <dbReference type="ARBA" id="ARBA00023136"/>
    </source>
</evidence>